<comment type="caution">
    <text evidence="1">The sequence shown here is derived from an EMBL/GenBank/DDBJ whole genome shotgun (WGS) entry which is preliminary data.</text>
</comment>
<dbReference type="AlphaFoldDB" id="A0A2S9YDC5"/>
<dbReference type="Proteomes" id="UP000238823">
    <property type="component" value="Unassembled WGS sequence"/>
</dbReference>
<name>A0A2S9YDC5_9BACT</name>
<organism evidence="1 2">
    <name type="scientific">Enhygromyxa salina</name>
    <dbReference type="NCBI Taxonomy" id="215803"/>
    <lineage>
        <taxon>Bacteria</taxon>
        <taxon>Pseudomonadati</taxon>
        <taxon>Myxococcota</taxon>
        <taxon>Polyangia</taxon>
        <taxon>Nannocystales</taxon>
        <taxon>Nannocystaceae</taxon>
        <taxon>Enhygromyxa</taxon>
    </lineage>
</organism>
<proteinExistence type="predicted"/>
<sequence length="255" mass="28123">MNALRPLDPQTIFAATEALSGPGKFWFTRRCLMFELCRRRVWADPGPDIEACEREFEATLAAYEREHGSAGGLDRLIRPEQAIPGVGPAELEAHDLPADLFDYSIARVALFQRMDLCLMLIANGFHREIEIALTVPPEFPSHVWGRIRAQLDAGLRTTFLAIHDCSSASDAWLASIDEQLGGHEAAALFPVGLTVPWAYRLRIPVRGPQAAPPSAGPKAQLPAGSYALLEELTPLRAMRWIYRHVSRGAEDVGFG</sequence>
<evidence type="ECO:0000313" key="2">
    <source>
        <dbReference type="Proteomes" id="UP000238823"/>
    </source>
</evidence>
<accession>A0A2S9YDC5</accession>
<dbReference type="RefSeq" id="WP_106092275.1">
    <property type="nucleotide sequence ID" value="NZ_PVNL01000110.1"/>
</dbReference>
<dbReference type="EMBL" id="PVNL01000110">
    <property type="protein sequence ID" value="PRQ03118.1"/>
    <property type="molecule type" value="Genomic_DNA"/>
</dbReference>
<gene>
    <name evidence="1" type="ORF">ENSA7_53890</name>
</gene>
<reference evidence="1 2" key="1">
    <citation type="submission" date="2018-03" db="EMBL/GenBank/DDBJ databases">
        <title>Draft Genome Sequences of the Obligatory Marine Myxobacteria Enhygromyxa salina SWB007.</title>
        <authorList>
            <person name="Poehlein A."/>
            <person name="Moghaddam J.A."/>
            <person name="Harms H."/>
            <person name="Alanjari M."/>
            <person name="Koenig G.M."/>
            <person name="Daniel R."/>
            <person name="Schaeberle T.F."/>
        </authorList>
    </citation>
    <scope>NUCLEOTIDE SEQUENCE [LARGE SCALE GENOMIC DNA]</scope>
    <source>
        <strain evidence="1 2">SWB007</strain>
    </source>
</reference>
<dbReference type="OrthoDB" id="3698630at2"/>
<protein>
    <submittedName>
        <fullName evidence="1">Uncharacterized protein</fullName>
    </submittedName>
</protein>
<evidence type="ECO:0000313" key="1">
    <source>
        <dbReference type="EMBL" id="PRQ03118.1"/>
    </source>
</evidence>